<sequence>MKSRILFLLMILISYSCSLNKYGNVPVRNEIDLSFKSFNEIKNEEVDKESKDITLGYFWGIGEDIYPAFQKYKFEIPRSYQRNENNFILKVDYFFTKDKQVKFKSYEWNENEKIETSNEMFNEKFHEIKKYITENLGKPSLEIYEDLEKSKEETVRDDVKWQSKNLNAYLFRFRGKGGFDQIRLAIYCD</sequence>
<name>A0ABY2R4L4_9FLAO</name>
<evidence type="ECO:0000313" key="2">
    <source>
        <dbReference type="EMBL" id="THV57437.1"/>
    </source>
</evidence>
<accession>A0ABY2R4L4</accession>
<organism evidence="2 3">
    <name type="scientific">Chryseobacterium candidae</name>
    <dbReference type="NCBI Taxonomy" id="1978493"/>
    <lineage>
        <taxon>Bacteria</taxon>
        <taxon>Pseudomonadati</taxon>
        <taxon>Bacteroidota</taxon>
        <taxon>Flavobacteriia</taxon>
        <taxon>Flavobacteriales</taxon>
        <taxon>Weeksellaceae</taxon>
        <taxon>Chryseobacterium group</taxon>
        <taxon>Chryseobacterium</taxon>
    </lineage>
</organism>
<reference evidence="2 3" key="1">
    <citation type="submission" date="2019-01" db="EMBL/GenBank/DDBJ databases">
        <authorList>
            <person name="B I."/>
            <person name="Ch S."/>
            <person name="Ch V.R."/>
        </authorList>
    </citation>
    <scope>NUCLEOTIDE SEQUENCE [LARGE SCALE GENOMIC DNA]</scope>
    <source>
        <strain evidence="2 3">JC507</strain>
    </source>
</reference>
<keyword evidence="3" id="KW-1185">Reference proteome</keyword>
<comment type="caution">
    <text evidence="2">The sequence shown here is derived from an EMBL/GenBank/DDBJ whole genome shotgun (WGS) entry which is preliminary data.</text>
</comment>
<proteinExistence type="predicted"/>
<dbReference type="RefSeq" id="WP_136522654.1">
    <property type="nucleotide sequence ID" value="NZ_SDLV01000031.1"/>
</dbReference>
<dbReference type="Proteomes" id="UP000306038">
    <property type="component" value="Unassembled WGS sequence"/>
</dbReference>
<evidence type="ECO:0000256" key="1">
    <source>
        <dbReference type="SAM" id="SignalP"/>
    </source>
</evidence>
<keyword evidence="1" id="KW-0732">Signal</keyword>
<feature type="chain" id="PRO_5046249522" description="Lipoprotein" evidence="1">
    <location>
        <begin position="22"/>
        <end position="189"/>
    </location>
</feature>
<protein>
    <recommendedName>
        <fullName evidence="4">Lipoprotein</fullName>
    </recommendedName>
</protein>
<dbReference type="PROSITE" id="PS51257">
    <property type="entry name" value="PROKAR_LIPOPROTEIN"/>
    <property type="match status" value="1"/>
</dbReference>
<evidence type="ECO:0008006" key="4">
    <source>
        <dbReference type="Google" id="ProtNLM"/>
    </source>
</evidence>
<evidence type="ECO:0000313" key="3">
    <source>
        <dbReference type="Proteomes" id="UP000306038"/>
    </source>
</evidence>
<feature type="signal peptide" evidence="1">
    <location>
        <begin position="1"/>
        <end position="21"/>
    </location>
</feature>
<gene>
    <name evidence="2" type="ORF">EK417_15535</name>
</gene>
<dbReference type="EMBL" id="SDLV01000031">
    <property type="protein sequence ID" value="THV57437.1"/>
    <property type="molecule type" value="Genomic_DNA"/>
</dbReference>